<dbReference type="RefSeq" id="WP_092459476.1">
    <property type="nucleotide sequence ID" value="NZ_FPCJ01000001.1"/>
</dbReference>
<dbReference type="Gene3D" id="3.90.180.10">
    <property type="entry name" value="Medium-chain alcohol dehydrogenases, catalytic domain"/>
    <property type="match status" value="1"/>
</dbReference>
<dbReference type="PROSITE" id="PS00059">
    <property type="entry name" value="ADH_ZINC"/>
    <property type="match status" value="1"/>
</dbReference>
<organism evidence="7 8">
    <name type="scientific">Thermoflavifilum thermophilum</name>
    <dbReference type="NCBI Taxonomy" id="1393122"/>
    <lineage>
        <taxon>Bacteria</taxon>
        <taxon>Pseudomonadati</taxon>
        <taxon>Bacteroidota</taxon>
        <taxon>Chitinophagia</taxon>
        <taxon>Chitinophagales</taxon>
        <taxon>Chitinophagaceae</taxon>
        <taxon>Thermoflavifilum</taxon>
    </lineage>
</organism>
<evidence type="ECO:0000313" key="8">
    <source>
        <dbReference type="Proteomes" id="UP000199537"/>
    </source>
</evidence>
<evidence type="ECO:0000256" key="4">
    <source>
        <dbReference type="ARBA" id="ARBA00022833"/>
    </source>
</evidence>
<name>A0A1I7NE70_9BACT</name>
<dbReference type="GO" id="GO:0004022">
    <property type="term" value="F:alcohol dehydrogenase (NAD+) activity"/>
    <property type="evidence" value="ECO:0007669"/>
    <property type="project" value="TreeGrafter"/>
</dbReference>
<dbReference type="PANTHER" id="PTHR42940:SF8">
    <property type="entry name" value="VACUOLAR PROTEIN SORTING-ASSOCIATED PROTEIN 11"/>
    <property type="match status" value="1"/>
</dbReference>
<dbReference type="Gene3D" id="3.40.50.720">
    <property type="entry name" value="NAD(P)-binding Rossmann-like Domain"/>
    <property type="match status" value="1"/>
</dbReference>
<dbReference type="GO" id="GO:0005737">
    <property type="term" value="C:cytoplasm"/>
    <property type="evidence" value="ECO:0007669"/>
    <property type="project" value="TreeGrafter"/>
</dbReference>
<comment type="cofactor">
    <cofactor evidence="1">
        <name>Zn(2+)</name>
        <dbReference type="ChEBI" id="CHEBI:29105"/>
    </cofactor>
</comment>
<dbReference type="NCBIfam" id="TIGR02822">
    <property type="entry name" value="adh_fam_2"/>
    <property type="match status" value="1"/>
</dbReference>
<evidence type="ECO:0000256" key="2">
    <source>
        <dbReference type="ARBA" id="ARBA00008072"/>
    </source>
</evidence>
<dbReference type="SUPFAM" id="SSF50129">
    <property type="entry name" value="GroES-like"/>
    <property type="match status" value="1"/>
</dbReference>
<evidence type="ECO:0000256" key="3">
    <source>
        <dbReference type="ARBA" id="ARBA00022723"/>
    </source>
</evidence>
<evidence type="ECO:0000256" key="1">
    <source>
        <dbReference type="ARBA" id="ARBA00001947"/>
    </source>
</evidence>
<dbReference type="CDD" id="cd08298">
    <property type="entry name" value="CAD2"/>
    <property type="match status" value="1"/>
</dbReference>
<keyword evidence="3" id="KW-0479">Metal-binding</keyword>
<comment type="similarity">
    <text evidence="2">Belongs to the zinc-containing alcohol dehydrogenase family.</text>
</comment>
<dbReference type="EMBL" id="FPCJ01000001">
    <property type="protein sequence ID" value="SFV32952.1"/>
    <property type="molecule type" value="Genomic_DNA"/>
</dbReference>
<dbReference type="InterPro" id="IPR036291">
    <property type="entry name" value="NAD(P)-bd_dom_sf"/>
</dbReference>
<dbReference type="STRING" id="1393122.SAMN05660895_1509"/>
<protein>
    <submittedName>
        <fullName evidence="7">Alcohol dehydrogenase, propanol-preferring</fullName>
    </submittedName>
</protein>
<gene>
    <name evidence="7" type="ORF">SAMN05660895_1509</name>
</gene>
<keyword evidence="8" id="KW-1185">Reference proteome</keyword>
<evidence type="ECO:0000259" key="6">
    <source>
        <dbReference type="Pfam" id="PF08240"/>
    </source>
</evidence>
<evidence type="ECO:0000256" key="5">
    <source>
        <dbReference type="ARBA" id="ARBA00023002"/>
    </source>
</evidence>
<dbReference type="SUPFAM" id="SSF51735">
    <property type="entry name" value="NAD(P)-binding Rossmann-fold domains"/>
    <property type="match status" value="1"/>
</dbReference>
<keyword evidence="5" id="KW-0560">Oxidoreductase</keyword>
<dbReference type="PANTHER" id="PTHR42940">
    <property type="entry name" value="ALCOHOL DEHYDROGENASE 1-RELATED"/>
    <property type="match status" value="1"/>
</dbReference>
<dbReference type="InterPro" id="IPR014187">
    <property type="entry name" value="ADH_Zn_typ-2"/>
</dbReference>
<dbReference type="Pfam" id="PF08240">
    <property type="entry name" value="ADH_N"/>
    <property type="match status" value="1"/>
</dbReference>
<sequence length="330" mass="36459">MKAMVLHEVGKPLQEEQWPVPEPGPDEVLVRVIACGVCRTDLHVVDGELPDPLLPLIPGHEIIGQVEALGTDVTRWQIGDWVGIPWLGYTCGHCVYCQKGMENLCERAQFTGYTRQGGYAEYTVVHQDYAFALPENCRRPEMAPLLCAGLIGFRSYRMIHPSARRIGLYGFGAAAHILTQIASHQGKEIYAFTRDGDQAGQRFARRMGAYWAGGSSDLPPVRLDAAILFAPVGTLIPQALQAVDKGGQVICGGIHMSDIPSFPYRWLWEERNIQSVANLTREDGEAFFATIQHIPIHTEVSFYPLSQANRALADLKAGHIKGAAVLRMEK</sequence>
<dbReference type="InterPro" id="IPR002328">
    <property type="entry name" value="ADH_Zn_CS"/>
</dbReference>
<feature type="domain" description="Alcohol dehydrogenase-like N-terminal" evidence="6">
    <location>
        <begin position="24"/>
        <end position="135"/>
    </location>
</feature>
<accession>A0A1I7NE70</accession>
<dbReference type="AlphaFoldDB" id="A0A1I7NE70"/>
<evidence type="ECO:0000313" key="7">
    <source>
        <dbReference type="EMBL" id="SFV32952.1"/>
    </source>
</evidence>
<proteinExistence type="inferred from homology"/>
<dbReference type="OrthoDB" id="9806940at2"/>
<dbReference type="InterPro" id="IPR011032">
    <property type="entry name" value="GroES-like_sf"/>
</dbReference>
<dbReference type="GO" id="GO:0008270">
    <property type="term" value="F:zinc ion binding"/>
    <property type="evidence" value="ECO:0007669"/>
    <property type="project" value="InterPro"/>
</dbReference>
<dbReference type="Proteomes" id="UP000199537">
    <property type="component" value="Unassembled WGS sequence"/>
</dbReference>
<reference evidence="8" key="1">
    <citation type="submission" date="2016-10" db="EMBL/GenBank/DDBJ databases">
        <authorList>
            <person name="Varghese N."/>
            <person name="Submissions S."/>
        </authorList>
    </citation>
    <scope>NUCLEOTIDE SEQUENCE [LARGE SCALE GENOMIC DNA]</scope>
    <source>
        <strain evidence="8">DSM 14807</strain>
    </source>
</reference>
<dbReference type="InterPro" id="IPR013154">
    <property type="entry name" value="ADH-like_N"/>
</dbReference>
<keyword evidence="4" id="KW-0862">Zinc</keyword>